<feature type="region of interest" description="Disordered" evidence="6">
    <location>
        <begin position="183"/>
        <end position="219"/>
    </location>
</feature>
<dbReference type="SMART" id="SM00906">
    <property type="entry name" value="Fungal_trans"/>
    <property type="match status" value="1"/>
</dbReference>
<keyword evidence="4" id="KW-0804">Transcription</keyword>
<keyword evidence="3" id="KW-0238">DNA-binding</keyword>
<dbReference type="GO" id="GO:0006351">
    <property type="term" value="P:DNA-templated transcription"/>
    <property type="evidence" value="ECO:0007669"/>
    <property type="project" value="InterPro"/>
</dbReference>
<evidence type="ECO:0000313" key="9">
    <source>
        <dbReference type="EMBL" id="KAG9691986.1"/>
    </source>
</evidence>
<gene>
    <name evidence="9" type="ORF">KCU76_g7055</name>
</gene>
<feature type="compositionally biased region" description="Basic and acidic residues" evidence="6">
    <location>
        <begin position="573"/>
        <end position="583"/>
    </location>
</feature>
<evidence type="ECO:0000256" key="3">
    <source>
        <dbReference type="ARBA" id="ARBA00023125"/>
    </source>
</evidence>
<dbReference type="PANTHER" id="PTHR47663:SF1">
    <property type="entry name" value="XYLANOLYTIC TRANSCRIPTIONAL ACTIVATOR XLNR-RELATED"/>
    <property type="match status" value="1"/>
</dbReference>
<reference evidence="9" key="2">
    <citation type="submission" date="2021-08" db="EMBL/GenBank/DDBJ databases">
        <authorList>
            <person name="Gostincar C."/>
            <person name="Sun X."/>
            <person name="Song Z."/>
            <person name="Gunde-Cimerman N."/>
        </authorList>
    </citation>
    <scope>NUCLEOTIDE SEQUENCE</scope>
    <source>
        <strain evidence="9">EXF-9911</strain>
    </source>
</reference>
<evidence type="ECO:0000313" key="10">
    <source>
        <dbReference type="Proteomes" id="UP000779574"/>
    </source>
</evidence>
<feature type="domain" description="Xylanolytic transcriptional activator regulatory" evidence="8">
    <location>
        <begin position="388"/>
        <end position="488"/>
    </location>
</feature>
<organism evidence="9 10">
    <name type="scientific">Aureobasidium melanogenum</name>
    <name type="common">Aureobasidium pullulans var. melanogenum</name>
    <dbReference type="NCBI Taxonomy" id="46634"/>
    <lineage>
        <taxon>Eukaryota</taxon>
        <taxon>Fungi</taxon>
        <taxon>Dikarya</taxon>
        <taxon>Ascomycota</taxon>
        <taxon>Pezizomycotina</taxon>
        <taxon>Dothideomycetes</taxon>
        <taxon>Dothideomycetidae</taxon>
        <taxon>Dothideales</taxon>
        <taxon>Saccotheciaceae</taxon>
        <taxon>Aureobasidium</taxon>
    </lineage>
</organism>
<keyword evidence="1" id="KW-0862">Zinc</keyword>
<protein>
    <recommendedName>
        <fullName evidence="8">Xylanolytic transcriptional activator regulatory domain-containing protein</fullName>
    </recommendedName>
</protein>
<keyword evidence="5" id="KW-0539">Nucleus</keyword>
<evidence type="ECO:0000256" key="4">
    <source>
        <dbReference type="ARBA" id="ARBA00023163"/>
    </source>
</evidence>
<dbReference type="AlphaFoldDB" id="A0A9P8EK96"/>
<keyword evidence="7" id="KW-0812">Transmembrane</keyword>
<feature type="compositionally biased region" description="Basic and acidic residues" evidence="6">
    <location>
        <begin position="56"/>
        <end position="69"/>
    </location>
</feature>
<feature type="compositionally biased region" description="Basic and acidic residues" evidence="6">
    <location>
        <begin position="208"/>
        <end position="219"/>
    </location>
</feature>
<feature type="region of interest" description="Disordered" evidence="6">
    <location>
        <begin position="1"/>
        <end position="28"/>
    </location>
</feature>
<evidence type="ECO:0000256" key="7">
    <source>
        <dbReference type="SAM" id="Phobius"/>
    </source>
</evidence>
<evidence type="ECO:0000256" key="2">
    <source>
        <dbReference type="ARBA" id="ARBA00023015"/>
    </source>
</evidence>
<reference evidence="9" key="1">
    <citation type="journal article" date="2021" name="J Fungi (Basel)">
        <title>Virulence traits and population genomics of the black yeast Aureobasidium melanogenum.</title>
        <authorList>
            <person name="Cernosa A."/>
            <person name="Sun X."/>
            <person name="Gostincar C."/>
            <person name="Fang C."/>
            <person name="Gunde-Cimerman N."/>
            <person name="Song Z."/>
        </authorList>
    </citation>
    <scope>NUCLEOTIDE SEQUENCE</scope>
    <source>
        <strain evidence="9">EXF-9911</strain>
    </source>
</reference>
<dbReference type="GO" id="GO:0003677">
    <property type="term" value="F:DNA binding"/>
    <property type="evidence" value="ECO:0007669"/>
    <property type="project" value="UniProtKB-KW"/>
</dbReference>
<proteinExistence type="predicted"/>
<dbReference type="GO" id="GO:0008270">
    <property type="term" value="F:zinc ion binding"/>
    <property type="evidence" value="ECO:0007669"/>
    <property type="project" value="InterPro"/>
</dbReference>
<dbReference type="OrthoDB" id="3837332at2759"/>
<dbReference type="Proteomes" id="UP000779574">
    <property type="component" value="Unassembled WGS sequence"/>
</dbReference>
<feature type="region of interest" description="Disordered" evidence="6">
    <location>
        <begin position="148"/>
        <end position="170"/>
    </location>
</feature>
<sequence>MTSQPSDTGGDERRTEDEATSRRRPCGYCSRTQRNCEYRRLQRRRGRSGLLAANTERPRNPTRSERLAHTNDPSAQRGNGVTEDYPPGSLNQAESTTSFGIGADNVSGNSTAAVDFQMPDAWSLDAFEAVFEDLDDLTSETIGATTTHQQLSTWPAGRSGAPSHNFSSPNLTLNRNLANNVPATRGDNQSLSVTFSPAQQHTRPTMSGRERQISDVSARTHERPLATRHTSQEFHYPVLNPLLPMLREFMPDALSYSLLEAYFELWSLHGAPKNLFVPCSVFQKHSFLTQINPRRTSKVLLASMLWLSAQNADIPLLSSSSGKRKYIRRKLLQLVTNLLKPLSEMAFSGYEGLNDVSPGGTSSQYLDECMAYVHLAMVTSASAFTRASLRWWNMAFSLAREIDLHQPLLDHDGYGPEDAIYSAQESPINDTRNVARERSGKKTPLAEERKRVWYFLYSMDRHISFFFNKPLSLLDSECSSLERPISELSWQSGEEQFEDTVGHGPWYYCTGTDFFQFFTPLMALLGETVYFTLAQNHPRFGISVHTTNDWSNWRSAIREKLDDYKNGISTMRDSAERSQRAESDGSQTTDRSPMQEPRYQDPRSAVVFAYAEFLIPVFHIILEGKWDPLTLLNQQDNWLGSTGFKNVVKHAIEAATPMRELFDLDPGLRFMPFYLGIYLFHVSLPLILVVDRVKQKINDRVITACDTFIRAHEICISQIPSEYSIAMLTVLRAAKMEMQGRVPCDTQENALQRRRLLQKFDWTSEGRGVAA</sequence>
<feature type="compositionally biased region" description="Polar residues" evidence="6">
    <location>
        <begin position="183"/>
        <end position="205"/>
    </location>
</feature>
<keyword evidence="2" id="KW-0805">Transcription regulation</keyword>
<name>A0A9P8EK96_AURME</name>
<comment type="caution">
    <text evidence="9">The sequence shown here is derived from an EMBL/GenBank/DDBJ whole genome shotgun (WGS) entry which is preliminary data.</text>
</comment>
<feature type="region of interest" description="Disordered" evidence="6">
    <location>
        <begin position="571"/>
        <end position="599"/>
    </location>
</feature>
<feature type="non-terminal residue" evidence="9">
    <location>
        <position position="771"/>
    </location>
</feature>
<dbReference type="InterPro" id="IPR007219">
    <property type="entry name" value="XnlR_reg_dom"/>
</dbReference>
<dbReference type="PANTHER" id="PTHR47663">
    <property type="entry name" value="XYLANOLYTIC TRANSCRIPTIONAL ACTIVATOR XLNR-RELATED"/>
    <property type="match status" value="1"/>
</dbReference>
<keyword evidence="7" id="KW-0472">Membrane</keyword>
<feature type="region of interest" description="Disordered" evidence="6">
    <location>
        <begin position="47"/>
        <end position="100"/>
    </location>
</feature>
<evidence type="ECO:0000256" key="5">
    <source>
        <dbReference type="ARBA" id="ARBA00023242"/>
    </source>
</evidence>
<dbReference type="InterPro" id="IPR051439">
    <property type="entry name" value="XlnR/Xlr1"/>
</dbReference>
<feature type="compositionally biased region" description="Basic and acidic residues" evidence="6">
    <location>
        <begin position="10"/>
        <end position="21"/>
    </location>
</feature>
<accession>A0A9P8EK96</accession>
<dbReference type="CDD" id="cd12148">
    <property type="entry name" value="fungal_TF_MHR"/>
    <property type="match status" value="1"/>
</dbReference>
<evidence type="ECO:0000259" key="8">
    <source>
        <dbReference type="SMART" id="SM00906"/>
    </source>
</evidence>
<dbReference type="EMBL" id="JAHFXF010000247">
    <property type="protein sequence ID" value="KAG9691986.1"/>
    <property type="molecule type" value="Genomic_DNA"/>
</dbReference>
<feature type="compositionally biased region" description="Polar residues" evidence="6">
    <location>
        <begin position="89"/>
        <end position="99"/>
    </location>
</feature>
<evidence type="ECO:0000256" key="6">
    <source>
        <dbReference type="SAM" id="MobiDB-lite"/>
    </source>
</evidence>
<evidence type="ECO:0000256" key="1">
    <source>
        <dbReference type="ARBA" id="ARBA00022833"/>
    </source>
</evidence>
<feature type="transmembrane region" description="Helical" evidence="7">
    <location>
        <begin position="671"/>
        <end position="690"/>
    </location>
</feature>
<dbReference type="Pfam" id="PF04082">
    <property type="entry name" value="Fungal_trans"/>
    <property type="match status" value="1"/>
</dbReference>
<keyword evidence="7" id="KW-1133">Transmembrane helix</keyword>